<dbReference type="GO" id="GO:0030288">
    <property type="term" value="C:outer membrane-bounded periplasmic space"/>
    <property type="evidence" value="ECO:0007669"/>
    <property type="project" value="TreeGrafter"/>
</dbReference>
<evidence type="ECO:0000256" key="2">
    <source>
        <dbReference type="ARBA" id="ARBA00022670"/>
    </source>
</evidence>
<dbReference type="RefSeq" id="WP_025227830.1">
    <property type="nucleotide sequence ID" value="NZ_CP007139.1"/>
</dbReference>
<dbReference type="InterPro" id="IPR004447">
    <property type="entry name" value="Peptidase_S41A"/>
</dbReference>
<dbReference type="Gene3D" id="2.30.42.10">
    <property type="match status" value="1"/>
</dbReference>
<evidence type="ECO:0000259" key="6">
    <source>
        <dbReference type="PROSITE" id="PS50106"/>
    </source>
</evidence>
<dbReference type="HOGENOM" id="CLU_017295_1_2_0"/>
<reference evidence="7 8" key="1">
    <citation type="journal article" date="2014" name="PLoS ONE">
        <title>The first complete genome sequence of the class fimbriimonadia in the phylum armatimonadetes.</title>
        <authorList>
            <person name="Hu Z.Y."/>
            <person name="Wang Y.Z."/>
            <person name="Im W.T."/>
            <person name="Wang S.Y."/>
            <person name="Zhao G.P."/>
            <person name="Zheng H.J."/>
            <person name="Quan Z.X."/>
        </authorList>
    </citation>
    <scope>NUCLEOTIDE SEQUENCE [LARGE SCALE GENOMIC DNA]</scope>
    <source>
        <strain evidence="7">Gsoil 348</strain>
    </source>
</reference>
<dbReference type="EMBL" id="CP007139">
    <property type="protein sequence ID" value="AIE83494.1"/>
    <property type="molecule type" value="Genomic_DNA"/>
</dbReference>
<keyword evidence="8" id="KW-1185">Reference proteome</keyword>
<dbReference type="GO" id="GO:0007165">
    <property type="term" value="P:signal transduction"/>
    <property type="evidence" value="ECO:0007669"/>
    <property type="project" value="TreeGrafter"/>
</dbReference>
<dbReference type="STRING" id="661478.OP10G_0126"/>
<dbReference type="GO" id="GO:0008236">
    <property type="term" value="F:serine-type peptidase activity"/>
    <property type="evidence" value="ECO:0007669"/>
    <property type="project" value="UniProtKB-KW"/>
</dbReference>
<dbReference type="Pfam" id="PF17820">
    <property type="entry name" value="PDZ_6"/>
    <property type="match status" value="1"/>
</dbReference>
<protein>
    <submittedName>
        <fullName evidence="7">Carboxyl-terminal protease</fullName>
    </submittedName>
</protein>
<comment type="similarity">
    <text evidence="1 5">Belongs to the peptidase S41A family.</text>
</comment>
<dbReference type="InterPro" id="IPR029045">
    <property type="entry name" value="ClpP/crotonase-like_dom_sf"/>
</dbReference>
<sequence>MNTSKNIAAILGIAGCLVLGFSYRDLQQGQLPPIRSVNMLFGVKTTAKTSPEQVFKQSYQRILSSYVHPVKAQDLKYAGMSGLMASLGDPHTLFLPPAQAQEFADETRANFFGVGAKLSSDPRGAKVAVVFDDGPAYAAGLRKDDVIVSVEGKSVAGLDVTEIVKRVKGPEGTLVHLLISRPGTAKPTPINIRRARIISPTVEGVYFKESNVGYLNVTQFAEPTTMQFERELDKLERNPMKGLVIDLRGNPGGLLETAVDMLSLFVRDKVAVKMRFRDGHEETAHTSSGALRQFNYPVAILINEDSASAAEIFAGVLKDYNKAILVGNHSYGKASVQNVFPMVDNSSAKITIARYYLPMTPFIGRKVDEDGVFLTGGLEPSVKVDLDWDKTEPVLGEPKRDSQLARAIQVLQDKAR</sequence>
<dbReference type="PROSITE" id="PS50106">
    <property type="entry name" value="PDZ"/>
    <property type="match status" value="1"/>
</dbReference>
<organism evidence="7 8">
    <name type="scientific">Fimbriimonas ginsengisoli Gsoil 348</name>
    <dbReference type="NCBI Taxonomy" id="661478"/>
    <lineage>
        <taxon>Bacteria</taxon>
        <taxon>Bacillati</taxon>
        <taxon>Armatimonadota</taxon>
        <taxon>Fimbriimonadia</taxon>
        <taxon>Fimbriimonadales</taxon>
        <taxon>Fimbriimonadaceae</taxon>
        <taxon>Fimbriimonas</taxon>
    </lineage>
</organism>
<dbReference type="SMART" id="SM00245">
    <property type="entry name" value="TSPc"/>
    <property type="match status" value="1"/>
</dbReference>
<accession>A0A068NPI8</accession>
<dbReference type="Gene3D" id="3.30.750.44">
    <property type="match status" value="1"/>
</dbReference>
<name>A0A068NPI8_FIMGI</name>
<dbReference type="SUPFAM" id="SSF50156">
    <property type="entry name" value="PDZ domain-like"/>
    <property type="match status" value="1"/>
</dbReference>
<dbReference type="InterPro" id="IPR001478">
    <property type="entry name" value="PDZ"/>
</dbReference>
<feature type="domain" description="PDZ" evidence="6">
    <location>
        <begin position="100"/>
        <end position="182"/>
    </location>
</feature>
<dbReference type="eggNOG" id="COG0793">
    <property type="taxonomic scope" value="Bacteria"/>
</dbReference>
<dbReference type="SMART" id="SM00228">
    <property type="entry name" value="PDZ"/>
    <property type="match status" value="1"/>
</dbReference>
<evidence type="ECO:0000256" key="1">
    <source>
        <dbReference type="ARBA" id="ARBA00009179"/>
    </source>
</evidence>
<dbReference type="InterPro" id="IPR041489">
    <property type="entry name" value="PDZ_6"/>
</dbReference>
<dbReference type="GO" id="GO:0004175">
    <property type="term" value="F:endopeptidase activity"/>
    <property type="evidence" value="ECO:0007669"/>
    <property type="project" value="TreeGrafter"/>
</dbReference>
<evidence type="ECO:0000313" key="7">
    <source>
        <dbReference type="EMBL" id="AIE83494.1"/>
    </source>
</evidence>
<dbReference type="Proteomes" id="UP000027982">
    <property type="component" value="Chromosome"/>
</dbReference>
<dbReference type="PROSITE" id="PS51257">
    <property type="entry name" value="PROKAR_LIPOPROTEIN"/>
    <property type="match status" value="1"/>
</dbReference>
<dbReference type="OrthoDB" id="9812068at2"/>
<dbReference type="Pfam" id="PF03572">
    <property type="entry name" value="Peptidase_S41"/>
    <property type="match status" value="1"/>
</dbReference>
<keyword evidence="2 5" id="KW-0645">Protease</keyword>
<keyword evidence="3 5" id="KW-0378">Hydrolase</keyword>
<dbReference type="InterPro" id="IPR036034">
    <property type="entry name" value="PDZ_sf"/>
</dbReference>
<evidence type="ECO:0000256" key="5">
    <source>
        <dbReference type="RuleBase" id="RU004404"/>
    </source>
</evidence>
<dbReference type="PANTHER" id="PTHR32060:SF30">
    <property type="entry name" value="CARBOXY-TERMINAL PROCESSING PROTEASE CTPA"/>
    <property type="match status" value="1"/>
</dbReference>
<keyword evidence="4 5" id="KW-0720">Serine protease</keyword>
<dbReference type="CDD" id="cd06782">
    <property type="entry name" value="cpPDZ_CPP-like"/>
    <property type="match status" value="1"/>
</dbReference>
<dbReference type="SUPFAM" id="SSF52096">
    <property type="entry name" value="ClpP/crotonase"/>
    <property type="match status" value="1"/>
</dbReference>
<dbReference type="PANTHER" id="PTHR32060">
    <property type="entry name" value="TAIL-SPECIFIC PROTEASE"/>
    <property type="match status" value="1"/>
</dbReference>
<dbReference type="NCBIfam" id="TIGR00225">
    <property type="entry name" value="prc"/>
    <property type="match status" value="1"/>
</dbReference>
<dbReference type="CDD" id="cd07560">
    <property type="entry name" value="Peptidase_S41_CPP"/>
    <property type="match status" value="1"/>
</dbReference>
<evidence type="ECO:0000313" key="8">
    <source>
        <dbReference type="Proteomes" id="UP000027982"/>
    </source>
</evidence>
<proteinExistence type="inferred from homology"/>
<dbReference type="AlphaFoldDB" id="A0A068NPI8"/>
<dbReference type="Gene3D" id="3.90.226.10">
    <property type="entry name" value="2-enoyl-CoA Hydratase, Chain A, domain 1"/>
    <property type="match status" value="1"/>
</dbReference>
<evidence type="ECO:0000256" key="3">
    <source>
        <dbReference type="ARBA" id="ARBA00022801"/>
    </source>
</evidence>
<evidence type="ECO:0000256" key="4">
    <source>
        <dbReference type="ARBA" id="ARBA00022825"/>
    </source>
</evidence>
<dbReference type="GO" id="GO:0006508">
    <property type="term" value="P:proteolysis"/>
    <property type="evidence" value="ECO:0007669"/>
    <property type="project" value="UniProtKB-KW"/>
</dbReference>
<dbReference type="KEGG" id="fgi:OP10G_0126"/>
<gene>
    <name evidence="7" type="ORF">OP10G_0126</name>
</gene>
<dbReference type="InterPro" id="IPR005151">
    <property type="entry name" value="Tail-specific_protease"/>
</dbReference>